<sequence>MPTACRNAYIVQKSGGAHECEDRSHLYCWHQCMLENSSVEGGLVTEDCACNADFGQNITELSLPWQCYNPDGRDCSWYRDCLERKHPCSGDHASYAIDYGEKFCLMYNDRFELFSAEAQQWIDGVRKCLQVALVPLIRPYYSGSCEDIKRQAFASHAPCYLRPGYGAPSICGLSCSDWMTAFWTVKGSLVTDFFGTLTGMVKVARGCAGYALECGWRSYKNTVSLALRFF</sequence>
<dbReference type="Proteomes" id="UP000186922">
    <property type="component" value="Unassembled WGS sequence"/>
</dbReference>
<dbReference type="OrthoDB" id="10035838at2759"/>
<evidence type="ECO:0000313" key="2">
    <source>
        <dbReference type="Proteomes" id="UP000186922"/>
    </source>
</evidence>
<gene>
    <name evidence="1" type="primary">RvY_00127-1</name>
    <name evidence="1" type="synonym">RvY_00127.1</name>
    <name evidence="1" type="ORF">RvY_00127</name>
</gene>
<accession>A0A1D1UFU4</accession>
<evidence type="ECO:0000313" key="1">
    <source>
        <dbReference type="EMBL" id="GAU87245.1"/>
    </source>
</evidence>
<dbReference type="AlphaFoldDB" id="A0A1D1UFU4"/>
<organism evidence="1 2">
    <name type="scientific">Ramazzottius varieornatus</name>
    <name type="common">Water bear</name>
    <name type="synonym">Tardigrade</name>
    <dbReference type="NCBI Taxonomy" id="947166"/>
    <lineage>
        <taxon>Eukaryota</taxon>
        <taxon>Metazoa</taxon>
        <taxon>Ecdysozoa</taxon>
        <taxon>Tardigrada</taxon>
        <taxon>Eutardigrada</taxon>
        <taxon>Parachela</taxon>
        <taxon>Hypsibioidea</taxon>
        <taxon>Ramazzottiidae</taxon>
        <taxon>Ramazzottius</taxon>
    </lineage>
</organism>
<reference evidence="1 2" key="1">
    <citation type="journal article" date="2016" name="Nat. Commun.">
        <title>Extremotolerant tardigrade genome and improved radiotolerance of human cultured cells by tardigrade-unique protein.</title>
        <authorList>
            <person name="Hashimoto T."/>
            <person name="Horikawa D.D."/>
            <person name="Saito Y."/>
            <person name="Kuwahara H."/>
            <person name="Kozuka-Hata H."/>
            <person name="Shin-I T."/>
            <person name="Minakuchi Y."/>
            <person name="Ohishi K."/>
            <person name="Motoyama A."/>
            <person name="Aizu T."/>
            <person name="Enomoto A."/>
            <person name="Kondo K."/>
            <person name="Tanaka S."/>
            <person name="Hara Y."/>
            <person name="Koshikawa S."/>
            <person name="Sagara H."/>
            <person name="Miura T."/>
            <person name="Yokobori S."/>
            <person name="Miyagawa K."/>
            <person name="Suzuki Y."/>
            <person name="Kubo T."/>
            <person name="Oyama M."/>
            <person name="Kohara Y."/>
            <person name="Fujiyama A."/>
            <person name="Arakawa K."/>
            <person name="Katayama T."/>
            <person name="Toyoda A."/>
            <person name="Kunieda T."/>
        </authorList>
    </citation>
    <scope>NUCLEOTIDE SEQUENCE [LARGE SCALE GENOMIC DNA]</scope>
    <source>
        <strain evidence="1 2">YOKOZUNA-1</strain>
    </source>
</reference>
<proteinExistence type="predicted"/>
<protein>
    <submittedName>
        <fullName evidence="1">Uncharacterized protein</fullName>
    </submittedName>
</protein>
<name>A0A1D1UFU4_RAMVA</name>
<dbReference type="STRING" id="947166.A0A1D1UFU4"/>
<comment type="caution">
    <text evidence="1">The sequence shown here is derived from an EMBL/GenBank/DDBJ whole genome shotgun (WGS) entry which is preliminary data.</text>
</comment>
<dbReference type="EMBL" id="BDGG01000001">
    <property type="protein sequence ID" value="GAU87245.1"/>
    <property type="molecule type" value="Genomic_DNA"/>
</dbReference>
<keyword evidence="2" id="KW-1185">Reference proteome</keyword>